<feature type="chain" id="PRO_5004201675" evidence="2">
    <location>
        <begin position="18"/>
        <end position="355"/>
    </location>
</feature>
<keyword evidence="4" id="KW-1185">Reference proteome</keyword>
<dbReference type="GeneID" id="7838679"/>
<evidence type="ECO:0000313" key="4">
    <source>
        <dbReference type="Proteomes" id="UP000009168"/>
    </source>
</evidence>
<reference evidence="4" key="1">
    <citation type="journal article" date="2006" name="PLoS Biol.">
        <title>Macronuclear genome sequence of the ciliate Tetrahymena thermophila, a model eukaryote.</title>
        <authorList>
            <person name="Eisen J.A."/>
            <person name="Coyne R.S."/>
            <person name="Wu M."/>
            <person name="Wu D."/>
            <person name="Thiagarajan M."/>
            <person name="Wortman J.R."/>
            <person name="Badger J.H."/>
            <person name="Ren Q."/>
            <person name="Amedeo P."/>
            <person name="Jones K.M."/>
            <person name="Tallon L.J."/>
            <person name="Delcher A.L."/>
            <person name="Salzberg S.L."/>
            <person name="Silva J.C."/>
            <person name="Haas B.J."/>
            <person name="Majoros W.H."/>
            <person name="Farzad M."/>
            <person name="Carlton J.M."/>
            <person name="Smith R.K. Jr."/>
            <person name="Garg J."/>
            <person name="Pearlman R.E."/>
            <person name="Karrer K.M."/>
            <person name="Sun L."/>
            <person name="Manning G."/>
            <person name="Elde N.C."/>
            <person name="Turkewitz A.P."/>
            <person name="Asai D.J."/>
            <person name="Wilkes D.E."/>
            <person name="Wang Y."/>
            <person name="Cai H."/>
            <person name="Collins K."/>
            <person name="Stewart B.A."/>
            <person name="Lee S.R."/>
            <person name="Wilamowska K."/>
            <person name="Weinberg Z."/>
            <person name="Ruzzo W.L."/>
            <person name="Wloga D."/>
            <person name="Gaertig J."/>
            <person name="Frankel J."/>
            <person name="Tsao C.-C."/>
            <person name="Gorovsky M.A."/>
            <person name="Keeling P.J."/>
            <person name="Waller R.F."/>
            <person name="Patron N.J."/>
            <person name="Cherry J.M."/>
            <person name="Stover N.A."/>
            <person name="Krieger C.J."/>
            <person name="del Toro C."/>
            <person name="Ryder H.F."/>
            <person name="Williamson S.C."/>
            <person name="Barbeau R.A."/>
            <person name="Hamilton E.P."/>
            <person name="Orias E."/>
        </authorList>
    </citation>
    <scope>NUCLEOTIDE SEQUENCE [LARGE SCALE GENOMIC DNA]</scope>
    <source>
        <strain evidence="4">SB210</strain>
    </source>
</reference>
<dbReference type="RefSeq" id="XP_001016822.1">
    <property type="nucleotide sequence ID" value="XM_001016822.1"/>
</dbReference>
<feature type="signal peptide" evidence="2">
    <location>
        <begin position="1"/>
        <end position="17"/>
    </location>
</feature>
<dbReference type="EMBL" id="GG662691">
    <property type="protein sequence ID" value="EAR96577.1"/>
    <property type="molecule type" value="Genomic_DNA"/>
</dbReference>
<dbReference type="InParanoid" id="Q23JC7"/>
<keyword evidence="1" id="KW-0472">Membrane</keyword>
<proteinExistence type="predicted"/>
<evidence type="ECO:0000256" key="2">
    <source>
        <dbReference type="SAM" id="SignalP"/>
    </source>
</evidence>
<keyword evidence="1" id="KW-0812">Transmembrane</keyword>
<protein>
    <submittedName>
        <fullName evidence="3">Cell surface immobilization antigen</fullName>
    </submittedName>
</protein>
<accession>Q23JC7</accession>
<keyword evidence="2" id="KW-0732">Signal</keyword>
<organism evidence="3 4">
    <name type="scientific">Tetrahymena thermophila (strain SB210)</name>
    <dbReference type="NCBI Taxonomy" id="312017"/>
    <lineage>
        <taxon>Eukaryota</taxon>
        <taxon>Sar</taxon>
        <taxon>Alveolata</taxon>
        <taxon>Ciliophora</taxon>
        <taxon>Intramacronucleata</taxon>
        <taxon>Oligohymenophorea</taxon>
        <taxon>Hymenostomatida</taxon>
        <taxon>Tetrahymenina</taxon>
        <taxon>Tetrahymenidae</taxon>
        <taxon>Tetrahymena</taxon>
    </lineage>
</organism>
<name>Q23JC7_TETTS</name>
<dbReference type="Proteomes" id="UP000009168">
    <property type="component" value="Unassembled WGS sequence"/>
</dbReference>
<keyword evidence="1" id="KW-1133">Transmembrane helix</keyword>
<feature type="transmembrane region" description="Helical" evidence="1">
    <location>
        <begin position="130"/>
        <end position="154"/>
    </location>
</feature>
<dbReference type="Pfam" id="PF06873">
    <property type="entry name" value="SerH"/>
    <property type="match status" value="2"/>
</dbReference>
<dbReference type="InterPro" id="IPR009670">
    <property type="entry name" value="SerH"/>
</dbReference>
<dbReference type="HOGENOM" id="CLU_781885_0_0_1"/>
<dbReference type="AlphaFoldDB" id="Q23JC7"/>
<evidence type="ECO:0000313" key="3">
    <source>
        <dbReference type="EMBL" id="EAR96577.1"/>
    </source>
</evidence>
<gene>
    <name evidence="3" type="ORF">TTHERM_00489460</name>
</gene>
<dbReference type="KEGG" id="tet:TTHERM_00489460"/>
<evidence type="ECO:0000256" key="1">
    <source>
        <dbReference type="SAM" id="Phobius"/>
    </source>
</evidence>
<sequence>MIKQLITLSLAVTIIFAAVGSDVQCNTNDQSSCGLSGGSTWTAGTGNGRSKISECNDIDGSLTNVYDTIYSSCPVSSKIYANSAKNGCQTTPAIPGAVVLCQKSCTCTTCCTISPAFVWSVPNGDTNNCIIISCLAASFLLVIQLIIFANYVMWWCQRNLCQFQQYILCCKFNYMLDRAQVPLVRHFHIVIFVIQALPLQHYYMLKQIHQPINPLQVFKIIMSVPCQNSGFCTNCGSFTNFAFIPSQADAQNRYVKSCLAASVLASGLNDYFCGSCNFTNKFSNAYGNACVNSTKVALQILVGLTQIVQICNVSGANSANQYAAADSKSCISTKPIKQSSSVIVFSGLIVASLLI</sequence>